<dbReference type="Proteomes" id="UP001527866">
    <property type="component" value="Unassembled WGS sequence"/>
</dbReference>
<dbReference type="EC" id="2.7.13.3" evidence="2"/>
<keyword evidence="13" id="KW-1185">Reference proteome</keyword>
<keyword evidence="10" id="KW-0472">Membrane</keyword>
<dbReference type="Gene3D" id="3.30.565.10">
    <property type="entry name" value="Histidine kinase-like ATPase, C-terminal domain"/>
    <property type="match status" value="1"/>
</dbReference>
<feature type="domain" description="Signal transduction histidine kinase subgroup 3 dimerisation and phosphoacceptor" evidence="11">
    <location>
        <begin position="199"/>
        <end position="265"/>
    </location>
</feature>
<keyword evidence="4" id="KW-0808">Transferase</keyword>
<dbReference type="RefSeq" id="WP_270690728.1">
    <property type="nucleotide sequence ID" value="NZ_JAQFWQ010000171.1"/>
</dbReference>
<evidence type="ECO:0000256" key="5">
    <source>
        <dbReference type="ARBA" id="ARBA00022741"/>
    </source>
</evidence>
<dbReference type="GO" id="GO:0016301">
    <property type="term" value="F:kinase activity"/>
    <property type="evidence" value="ECO:0007669"/>
    <property type="project" value="UniProtKB-KW"/>
</dbReference>
<feature type="transmembrane region" description="Helical" evidence="10">
    <location>
        <begin position="54"/>
        <end position="73"/>
    </location>
</feature>
<evidence type="ECO:0000256" key="9">
    <source>
        <dbReference type="SAM" id="Coils"/>
    </source>
</evidence>
<evidence type="ECO:0000256" key="8">
    <source>
        <dbReference type="ARBA" id="ARBA00023012"/>
    </source>
</evidence>
<keyword evidence="7" id="KW-0067">ATP-binding</keyword>
<accession>A0ABT4UDT0</accession>
<proteinExistence type="predicted"/>
<dbReference type="PANTHER" id="PTHR24421:SF10">
    <property type="entry name" value="NITRATE_NITRITE SENSOR PROTEIN NARQ"/>
    <property type="match status" value="1"/>
</dbReference>
<keyword evidence="3" id="KW-0597">Phosphoprotein</keyword>
<dbReference type="PANTHER" id="PTHR24421">
    <property type="entry name" value="NITRATE/NITRITE SENSOR PROTEIN NARX-RELATED"/>
    <property type="match status" value="1"/>
</dbReference>
<evidence type="ECO:0000256" key="6">
    <source>
        <dbReference type="ARBA" id="ARBA00022777"/>
    </source>
</evidence>
<gene>
    <name evidence="12" type="ORF">O4J56_31030</name>
</gene>
<keyword evidence="10" id="KW-0812">Transmembrane</keyword>
<dbReference type="EMBL" id="JAQFWQ010000171">
    <property type="protein sequence ID" value="MDA2815116.1"/>
    <property type="molecule type" value="Genomic_DNA"/>
</dbReference>
<dbReference type="InterPro" id="IPR011712">
    <property type="entry name" value="Sig_transdc_His_kin_sub3_dim/P"/>
</dbReference>
<organism evidence="12 13">
    <name type="scientific">Nocardiopsis endophytica</name>
    <dbReference type="NCBI Taxonomy" id="3018445"/>
    <lineage>
        <taxon>Bacteria</taxon>
        <taxon>Bacillati</taxon>
        <taxon>Actinomycetota</taxon>
        <taxon>Actinomycetes</taxon>
        <taxon>Streptosporangiales</taxon>
        <taxon>Nocardiopsidaceae</taxon>
        <taxon>Nocardiopsis</taxon>
    </lineage>
</organism>
<evidence type="ECO:0000256" key="4">
    <source>
        <dbReference type="ARBA" id="ARBA00022679"/>
    </source>
</evidence>
<evidence type="ECO:0000313" key="13">
    <source>
        <dbReference type="Proteomes" id="UP001527866"/>
    </source>
</evidence>
<evidence type="ECO:0000313" key="12">
    <source>
        <dbReference type="EMBL" id="MDA2815116.1"/>
    </source>
</evidence>
<keyword evidence="5" id="KW-0547">Nucleotide-binding</keyword>
<protein>
    <recommendedName>
        <fullName evidence="2">histidine kinase</fullName>
        <ecNumber evidence="2">2.7.13.3</ecNumber>
    </recommendedName>
</protein>
<keyword evidence="8" id="KW-0902">Two-component regulatory system</keyword>
<comment type="catalytic activity">
    <reaction evidence="1">
        <text>ATP + protein L-histidine = ADP + protein N-phospho-L-histidine.</text>
        <dbReference type="EC" id="2.7.13.3"/>
    </reaction>
</comment>
<reference evidence="12 13" key="1">
    <citation type="submission" date="2023-01" db="EMBL/GenBank/DDBJ databases">
        <title>Draft genome sequence of Nocardiopsis sp. RSe5-2 isolated from halophytes.</title>
        <authorList>
            <person name="Duangmal K."/>
            <person name="Chantavorakit T."/>
        </authorList>
    </citation>
    <scope>NUCLEOTIDE SEQUENCE [LARGE SCALE GENOMIC DNA]</scope>
    <source>
        <strain evidence="12 13">RSe5-2</strain>
    </source>
</reference>
<evidence type="ECO:0000256" key="2">
    <source>
        <dbReference type="ARBA" id="ARBA00012438"/>
    </source>
</evidence>
<keyword evidence="9" id="KW-0175">Coiled coil</keyword>
<dbReference type="Gene3D" id="1.20.5.1930">
    <property type="match status" value="1"/>
</dbReference>
<sequence>MVPIRGADGVRRLWRAAVGLWVSDDPETGKVIRVAATGIVLWGLLTGAPEHAPVWVWGALGASLTCWLVFAVGDRAVPRTAMACLALSTGLAAAAAGPAGSAATVLVYVGMGTYALHLRPSVRSVLTVFAVEFAIALASMWPVEQRVEPLVLHAAIQTVLLLFGLRRRQYRLQALQTERLLEQTRAAQQERERAAALDERARIARDLHDVLAHSLGALGVQLDVAESLLARGGDVEGAAERVRRSRAMAAEGLREARAVIAALRADPPSSLPESVGAIAAAHRVGHGVRVDVDVTGTPRPLTPAAELALSGAAREALTNAARHTPGAPTRVVLAYTDAGTSLTVGSGPAERPGAVGGGGGFGLAGMAERLAAVGGTLRAGPEGDGSGGEGPHVWRVVAEVPE</sequence>
<evidence type="ECO:0000256" key="10">
    <source>
        <dbReference type="SAM" id="Phobius"/>
    </source>
</evidence>
<evidence type="ECO:0000259" key="11">
    <source>
        <dbReference type="Pfam" id="PF07730"/>
    </source>
</evidence>
<comment type="caution">
    <text evidence="12">The sequence shown here is derived from an EMBL/GenBank/DDBJ whole genome shotgun (WGS) entry which is preliminary data.</text>
</comment>
<keyword evidence="6 12" id="KW-0418">Kinase</keyword>
<evidence type="ECO:0000256" key="3">
    <source>
        <dbReference type="ARBA" id="ARBA00022553"/>
    </source>
</evidence>
<dbReference type="Pfam" id="PF07730">
    <property type="entry name" value="HisKA_3"/>
    <property type="match status" value="1"/>
</dbReference>
<dbReference type="InterPro" id="IPR050482">
    <property type="entry name" value="Sensor_HK_TwoCompSys"/>
</dbReference>
<keyword evidence="10" id="KW-1133">Transmembrane helix</keyword>
<dbReference type="SUPFAM" id="SSF55874">
    <property type="entry name" value="ATPase domain of HSP90 chaperone/DNA topoisomerase II/histidine kinase"/>
    <property type="match status" value="1"/>
</dbReference>
<evidence type="ECO:0000256" key="1">
    <source>
        <dbReference type="ARBA" id="ARBA00000085"/>
    </source>
</evidence>
<feature type="transmembrane region" description="Helical" evidence="10">
    <location>
        <begin position="85"/>
        <end position="109"/>
    </location>
</feature>
<dbReference type="InterPro" id="IPR036890">
    <property type="entry name" value="HATPase_C_sf"/>
</dbReference>
<feature type="coiled-coil region" evidence="9">
    <location>
        <begin position="172"/>
        <end position="206"/>
    </location>
</feature>
<evidence type="ECO:0000256" key="7">
    <source>
        <dbReference type="ARBA" id="ARBA00022840"/>
    </source>
</evidence>
<name>A0ABT4UDT0_9ACTN</name>